<protein>
    <submittedName>
        <fullName evidence="2">ATP binding protein</fullName>
    </submittedName>
</protein>
<dbReference type="SUPFAM" id="SSF56815">
    <property type="entry name" value="Sec1/munc18-like (SM) proteins"/>
    <property type="match status" value="1"/>
</dbReference>
<organism evidence="2 3">
    <name type="scientific">Rhodotorula toruloides (strain NP11)</name>
    <name type="common">Yeast</name>
    <name type="synonym">Rhodosporidium toruloides</name>
    <dbReference type="NCBI Taxonomy" id="1130832"/>
    <lineage>
        <taxon>Eukaryota</taxon>
        <taxon>Fungi</taxon>
        <taxon>Dikarya</taxon>
        <taxon>Basidiomycota</taxon>
        <taxon>Pucciniomycotina</taxon>
        <taxon>Microbotryomycetes</taxon>
        <taxon>Sporidiobolales</taxon>
        <taxon>Sporidiobolaceae</taxon>
        <taxon>Rhodotorula</taxon>
    </lineage>
</organism>
<dbReference type="Gene3D" id="1.25.40.850">
    <property type="match status" value="1"/>
</dbReference>
<dbReference type="eggNOG" id="KOG1302">
    <property type="taxonomic scope" value="Eukaryota"/>
</dbReference>
<dbReference type="InterPro" id="IPR001619">
    <property type="entry name" value="Sec1-like"/>
</dbReference>
<dbReference type="GeneID" id="27364429"/>
<keyword evidence="3" id="KW-1185">Reference proteome</keyword>
<dbReference type="InterPro" id="IPR043127">
    <property type="entry name" value="Sec-1-like_dom3a"/>
</dbReference>
<dbReference type="GO" id="GO:0016192">
    <property type="term" value="P:vesicle-mediated transport"/>
    <property type="evidence" value="ECO:0007669"/>
    <property type="project" value="InterPro"/>
</dbReference>
<sequence>MQARGPAQPQSAAIDTDLLRLVGSTALQQKLDTIVGPKTLILTPSLAGPLGLVTEVGLLKNNHAVTKMYWLEAGALSQTERNIVYLCRPEVRRMRIIAGDPCATLNIGADGKSARADQIRADPQPNQHNYHLLVVPRMTALCTTVLSDLGVLGSLEIQEFQLGLIPLEKDVLSLEYEDVWRKIELDGDNAAIFDLAKALMTIQRAFGPIPRLIGKGDSARRLVDLLKRLRREQPASTPSSAPLANGTIDSMIVIDRQVDMVSALCTQLTYEGLVDEVVGIKHSHVDVDPNLLNPAPAASTSTPSQASFGALPPRKRKHLLTATTDPLFAELRDKNFAVVGTILNRTARRLNEDYEKRHQAKTAAELRQFVGQLGGLQNEHQALRLHTSLTEQIMALTGTDEFNVALEVQQNLVAGVDLAAQENSIRVLINQEAPVKTVLRLLCLYSIVSGGIKPKVLEEFKRDILQAYGFDHLPLLISLERLNLLTRPPPSSRSTPKPPFVLSRKPLRLIVDDVDEQNPQDPSYVFSGYAPLSVRLVQCALAGGLGGTGSKIGAALPGVGAGAAGGMAGVAMGPAGLNGWKGVEEVVKALPGATIDEWQNIDDGPKRLAPGELPTTIVCFLGGITFAEVSAIRLLNRQMPSRNLLVVTTDTVTGSSLLTSLMPEHTRNPLIPSA</sequence>
<dbReference type="Gene3D" id="3.90.830.10">
    <property type="entry name" value="Syntaxin Binding Protein 1, Chain A, domain 2"/>
    <property type="match status" value="1"/>
</dbReference>
<dbReference type="AlphaFoldDB" id="M7Y070"/>
<reference evidence="2 3" key="1">
    <citation type="journal article" date="2012" name="Nat. Commun.">
        <title>A multi-omic map of the lipid-producing yeast Rhodosporidium toruloides.</title>
        <authorList>
            <person name="Zhu Z."/>
            <person name="Zhang S."/>
            <person name="Liu H."/>
            <person name="Shen H."/>
            <person name="Lin X."/>
            <person name="Yang F."/>
            <person name="Zhou Y.J."/>
            <person name="Jin G."/>
            <person name="Ye M."/>
            <person name="Zou H."/>
            <person name="Zou H."/>
            <person name="Zhao Z.K."/>
        </authorList>
    </citation>
    <scope>NUCLEOTIDE SEQUENCE [LARGE SCALE GENOMIC DNA]</scope>
    <source>
        <strain evidence="2 3">NP11</strain>
    </source>
</reference>
<evidence type="ECO:0000256" key="1">
    <source>
        <dbReference type="ARBA" id="ARBA00009884"/>
    </source>
</evidence>
<dbReference type="OrthoDB" id="10262287at2759"/>
<dbReference type="InterPro" id="IPR043155">
    <property type="entry name" value="VPS33_dom3b"/>
</dbReference>
<dbReference type="Pfam" id="PF00995">
    <property type="entry name" value="Sec1"/>
    <property type="match status" value="1"/>
</dbReference>
<dbReference type="Proteomes" id="UP000016926">
    <property type="component" value="Unassembled WGS sequence"/>
</dbReference>
<comment type="similarity">
    <text evidence="1">Belongs to the STXBP/unc-18/SEC1 family.</text>
</comment>
<dbReference type="InterPro" id="IPR036045">
    <property type="entry name" value="Sec1-like_sf"/>
</dbReference>
<dbReference type="Gene3D" id="3.40.50.2060">
    <property type="match status" value="1"/>
</dbReference>
<dbReference type="InterPro" id="IPR043154">
    <property type="entry name" value="Sec-1-like_dom1"/>
</dbReference>
<proteinExistence type="inferred from homology"/>
<name>M7Y070_RHOT1</name>
<evidence type="ECO:0000313" key="3">
    <source>
        <dbReference type="Proteomes" id="UP000016926"/>
    </source>
</evidence>
<gene>
    <name evidence="2" type="ORF">RHTO_00416</name>
</gene>
<dbReference type="InterPro" id="IPR027482">
    <property type="entry name" value="Sec1-like_dom2"/>
</dbReference>
<dbReference type="EMBL" id="KB722642">
    <property type="protein sequence ID" value="EMS25988.1"/>
    <property type="molecule type" value="Genomic_DNA"/>
</dbReference>
<dbReference type="Gene3D" id="3.40.50.1910">
    <property type="match status" value="1"/>
</dbReference>
<dbReference type="PANTHER" id="PTHR11679">
    <property type="entry name" value="VESICLE PROTEIN SORTING-ASSOCIATED"/>
    <property type="match status" value="1"/>
</dbReference>
<dbReference type="HOGENOM" id="CLU_016678_3_1_1"/>
<evidence type="ECO:0000313" key="2">
    <source>
        <dbReference type="EMBL" id="EMS25988.1"/>
    </source>
</evidence>
<dbReference type="RefSeq" id="XP_016277107.1">
    <property type="nucleotide sequence ID" value="XM_016414100.1"/>
</dbReference>
<accession>M7Y070</accession>